<proteinExistence type="predicted"/>
<evidence type="ECO:0000313" key="2">
    <source>
        <dbReference type="EMBL" id="XBH12243.1"/>
    </source>
</evidence>
<dbReference type="SUPFAM" id="SSF88713">
    <property type="entry name" value="Glycoside hydrolase/deacetylase"/>
    <property type="match status" value="1"/>
</dbReference>
<dbReference type="GO" id="GO:0005975">
    <property type="term" value="P:carbohydrate metabolic process"/>
    <property type="evidence" value="ECO:0007669"/>
    <property type="project" value="InterPro"/>
</dbReference>
<protein>
    <recommendedName>
        <fullName evidence="3">NodB homology domain-containing protein</fullName>
    </recommendedName>
</protein>
<dbReference type="AlphaFoldDB" id="A0AAU7CVL6"/>
<accession>A0AAU7D4W0</accession>
<dbReference type="EMBL" id="CP121194">
    <property type="protein sequence ID" value="XBH09039.1"/>
    <property type="molecule type" value="Genomic_DNA"/>
</dbReference>
<accession>A0AAU7CVL6</accession>
<gene>
    <name evidence="1" type="ORF">P4G45_11110</name>
    <name evidence="2" type="ORF">P8936_11055</name>
</gene>
<name>A0AAU7CVL6_9BACT</name>
<sequence>MNQVFLEYFRCPDSFANFALAGDEFNGELPGYFTFGSGLTCYGRSVLPRCETPTGDLPDAAAHVRIEGDTCVLPFDPTEVATNLRCELYTSATRPPSWKRLTRKIYYALRPLLPTYLRCHLQRASLKGWDQKPFPQWPVDRSVDRMFDELMVLALKAAPDQRIPFIWFWPEDHSSCAIMTHDVETSDGLAFTPQLMAINASFGIPASFQLIPAARYTVTPETLSAIKAEGFEVNVHDLKHDGRLFEDHANFQQAAQRINDFAVGFGAQGFRSAILYRNQAWFKDLRVSYDMSVPNVAHLDPQAGGCCTVMPYFIGKILELPVTATQDYSLFHILQNYSQDLWLQQIALVLQQHGLLNFIVHPDYLNTPRARTCYTTLLAELTRLRAESGLWIALPRDVNTWWRQRNAMTLIPRGQGWKIEGEGSERARIAYATLRNDELTYVFA</sequence>
<dbReference type="EMBL" id="CP121195">
    <property type="protein sequence ID" value="XBH12243.1"/>
    <property type="molecule type" value="Genomic_DNA"/>
</dbReference>
<dbReference type="KEGG" id="epl:P4G45_11110"/>
<dbReference type="RefSeq" id="WP_348266548.1">
    <property type="nucleotide sequence ID" value="NZ_CP121194.1"/>
</dbReference>
<organism evidence="1">
    <name type="scientific">Edaphobacter paludis</name>
    <dbReference type="NCBI Taxonomy" id="3035702"/>
    <lineage>
        <taxon>Bacteria</taxon>
        <taxon>Pseudomonadati</taxon>
        <taxon>Acidobacteriota</taxon>
        <taxon>Terriglobia</taxon>
        <taxon>Terriglobales</taxon>
        <taxon>Acidobacteriaceae</taxon>
        <taxon>Edaphobacter</taxon>
    </lineage>
</organism>
<dbReference type="Gene3D" id="3.20.20.370">
    <property type="entry name" value="Glycoside hydrolase/deacetylase"/>
    <property type="match status" value="1"/>
</dbReference>
<reference evidence="1" key="1">
    <citation type="submission" date="2023-03" db="EMBL/GenBank/DDBJ databases">
        <title>Edaphobacter sp.</title>
        <authorList>
            <person name="Huber K.J."/>
            <person name="Papendorf J."/>
            <person name="Pilke C."/>
            <person name="Bunk B."/>
            <person name="Sproeer C."/>
            <person name="Pester M."/>
        </authorList>
    </citation>
    <scope>NUCLEOTIDE SEQUENCE</scope>
    <source>
        <strain evidence="1">DSM 109919</strain>
        <strain evidence="2">DSM 109920</strain>
    </source>
</reference>
<evidence type="ECO:0008006" key="3">
    <source>
        <dbReference type="Google" id="ProtNLM"/>
    </source>
</evidence>
<dbReference type="InterPro" id="IPR011330">
    <property type="entry name" value="Glyco_hydro/deAcase_b/a-brl"/>
</dbReference>
<evidence type="ECO:0000313" key="1">
    <source>
        <dbReference type="EMBL" id="XBH09039.1"/>
    </source>
</evidence>